<dbReference type="GO" id="GO:0050660">
    <property type="term" value="F:flavin adenine dinucleotide binding"/>
    <property type="evidence" value="ECO:0007669"/>
    <property type="project" value="InterPro"/>
</dbReference>
<dbReference type="SUPFAM" id="SSF56176">
    <property type="entry name" value="FAD-binding/transporter-associated domain-like"/>
    <property type="match status" value="1"/>
</dbReference>
<comment type="similarity">
    <text evidence="2">Belongs to the UPF0053 family.</text>
</comment>
<dbReference type="FunFam" id="3.10.580.10:FF:000002">
    <property type="entry name" value="Magnesium/cobalt efflux protein CorC"/>
    <property type="match status" value="1"/>
</dbReference>
<evidence type="ECO:0000313" key="12">
    <source>
        <dbReference type="EMBL" id="SNB66384.1"/>
    </source>
</evidence>
<evidence type="ECO:0000256" key="3">
    <source>
        <dbReference type="ARBA" id="ARBA00022475"/>
    </source>
</evidence>
<dbReference type="InterPro" id="IPR002550">
    <property type="entry name" value="CNNM"/>
</dbReference>
<dbReference type="Gene3D" id="3.10.580.10">
    <property type="entry name" value="CBS-domain"/>
    <property type="match status" value="1"/>
</dbReference>
<evidence type="ECO:0000256" key="9">
    <source>
        <dbReference type="PROSITE-ProRule" id="PRU00703"/>
    </source>
</evidence>
<dbReference type="Pfam" id="PF01595">
    <property type="entry name" value="CNNM"/>
    <property type="match status" value="1"/>
</dbReference>
<proteinExistence type="inferred from homology"/>
<keyword evidence="3" id="KW-1003">Cell membrane</keyword>
<reference evidence="13" key="1">
    <citation type="submission" date="2017-06" db="EMBL/GenBank/DDBJ databases">
        <authorList>
            <person name="Varghese N."/>
            <person name="Submissions S."/>
        </authorList>
    </citation>
    <scope>NUCLEOTIDE SEQUENCE [LARGE SCALE GENOMIC DNA]</scope>
    <source>
        <strain evidence="13">JAD2</strain>
    </source>
</reference>
<evidence type="ECO:0000256" key="5">
    <source>
        <dbReference type="ARBA" id="ARBA00022737"/>
    </source>
</evidence>
<dbReference type="EMBL" id="FYEK01000028">
    <property type="protein sequence ID" value="SNB66384.1"/>
    <property type="molecule type" value="Genomic_DNA"/>
</dbReference>
<feature type="transmembrane region" description="Helical" evidence="10">
    <location>
        <begin position="92"/>
        <end position="113"/>
    </location>
</feature>
<evidence type="ECO:0000256" key="2">
    <source>
        <dbReference type="ARBA" id="ARBA00006337"/>
    </source>
</evidence>
<dbReference type="RefSeq" id="WP_088571360.1">
    <property type="nucleotide sequence ID" value="NZ_FYEK01000028.1"/>
</dbReference>
<evidence type="ECO:0000256" key="10">
    <source>
        <dbReference type="SAM" id="Phobius"/>
    </source>
</evidence>
<dbReference type="SMART" id="SM01091">
    <property type="entry name" value="CorC_HlyC"/>
    <property type="match status" value="1"/>
</dbReference>
<keyword evidence="13" id="KW-1185">Reference proteome</keyword>
<feature type="domain" description="CBS" evidence="11">
    <location>
        <begin position="268"/>
        <end position="325"/>
    </location>
</feature>
<dbReference type="Proteomes" id="UP000197025">
    <property type="component" value="Unassembled WGS sequence"/>
</dbReference>
<evidence type="ECO:0000256" key="7">
    <source>
        <dbReference type="ARBA" id="ARBA00023122"/>
    </source>
</evidence>
<evidence type="ECO:0000313" key="13">
    <source>
        <dbReference type="Proteomes" id="UP000197025"/>
    </source>
</evidence>
<keyword evidence="4 10" id="KW-0812">Transmembrane</keyword>
<dbReference type="OrthoDB" id="9798188at2"/>
<dbReference type="CDD" id="cd04590">
    <property type="entry name" value="CBS_pair_CorC_HlyC_assoc"/>
    <property type="match status" value="1"/>
</dbReference>
<dbReference type="Pfam" id="PF00571">
    <property type="entry name" value="CBS"/>
    <property type="match status" value="2"/>
</dbReference>
<dbReference type="SUPFAM" id="SSF54631">
    <property type="entry name" value="CBS-domain pair"/>
    <property type="match status" value="1"/>
</dbReference>
<evidence type="ECO:0000256" key="6">
    <source>
        <dbReference type="ARBA" id="ARBA00022989"/>
    </source>
</evidence>
<comment type="subcellular location">
    <subcellularLocation>
        <location evidence="1">Cell membrane</location>
        <topology evidence="1">Multi-pass membrane protein</topology>
    </subcellularLocation>
</comment>
<evidence type="ECO:0000259" key="11">
    <source>
        <dbReference type="PROSITE" id="PS51371"/>
    </source>
</evidence>
<dbReference type="PANTHER" id="PTHR22777">
    <property type="entry name" value="HEMOLYSIN-RELATED"/>
    <property type="match status" value="1"/>
</dbReference>
<keyword evidence="7 9" id="KW-0129">CBS domain</keyword>
<feature type="transmembrane region" description="Helical" evidence="10">
    <location>
        <begin position="6"/>
        <end position="33"/>
    </location>
</feature>
<dbReference type="InterPro" id="IPR046342">
    <property type="entry name" value="CBS_dom_sf"/>
</dbReference>
<keyword evidence="8 10" id="KW-0472">Membrane</keyword>
<keyword evidence="5" id="KW-0677">Repeat</keyword>
<dbReference type="InterPro" id="IPR044751">
    <property type="entry name" value="Ion_transp-like_CBS"/>
</dbReference>
<dbReference type="InterPro" id="IPR016169">
    <property type="entry name" value="FAD-bd_PCMH_sub2"/>
</dbReference>
<dbReference type="GO" id="GO:0005886">
    <property type="term" value="C:plasma membrane"/>
    <property type="evidence" value="ECO:0007669"/>
    <property type="project" value="UniProtKB-SubCell"/>
</dbReference>
<evidence type="ECO:0000256" key="8">
    <source>
        <dbReference type="ARBA" id="ARBA00023136"/>
    </source>
</evidence>
<evidence type="ECO:0000256" key="1">
    <source>
        <dbReference type="ARBA" id="ARBA00004651"/>
    </source>
</evidence>
<dbReference type="PROSITE" id="PS51371">
    <property type="entry name" value="CBS"/>
    <property type="match status" value="2"/>
</dbReference>
<feature type="domain" description="CBS" evidence="11">
    <location>
        <begin position="203"/>
        <end position="263"/>
    </location>
</feature>
<dbReference type="Gene3D" id="3.30.465.10">
    <property type="match status" value="1"/>
</dbReference>
<dbReference type="PANTHER" id="PTHR22777:SF32">
    <property type="entry name" value="UPF0053 INNER MEMBRANE PROTEIN YFJD"/>
    <property type="match status" value="1"/>
</dbReference>
<accession>A0A212R2X2</accession>
<keyword evidence="6 10" id="KW-1133">Transmembrane helix</keyword>
<name>A0A212R2X2_9CHLR</name>
<organism evidence="12 13">
    <name type="scientific">Thermoflexus hugenholtzii JAD2</name>
    <dbReference type="NCBI Taxonomy" id="877466"/>
    <lineage>
        <taxon>Bacteria</taxon>
        <taxon>Bacillati</taxon>
        <taxon>Chloroflexota</taxon>
        <taxon>Thermoflexia</taxon>
        <taxon>Thermoflexales</taxon>
        <taxon>Thermoflexaceae</taxon>
        <taxon>Thermoflexus</taxon>
    </lineage>
</organism>
<dbReference type="SMART" id="SM00116">
    <property type="entry name" value="CBS"/>
    <property type="match status" value="2"/>
</dbReference>
<feature type="transmembrane region" description="Helical" evidence="10">
    <location>
        <begin position="125"/>
        <end position="143"/>
    </location>
</feature>
<evidence type="ECO:0000256" key="4">
    <source>
        <dbReference type="ARBA" id="ARBA00022692"/>
    </source>
</evidence>
<dbReference type="InterPro" id="IPR005170">
    <property type="entry name" value="Transptr-assoc_dom"/>
</dbReference>
<gene>
    <name evidence="12" type="ORF">SAMN02746019_00001070</name>
</gene>
<dbReference type="InterPro" id="IPR036318">
    <property type="entry name" value="FAD-bd_PCMH-like_sf"/>
</dbReference>
<dbReference type="InterPro" id="IPR000644">
    <property type="entry name" value="CBS_dom"/>
</dbReference>
<sequence length="418" mass="46348">MEDRSGWVFGWGVLVGLTLRAWVLASEAAILALPEAQRRAWVQEGRFLAAWLNRLAEDSAIRLQTMRLTLLFLDLAVAGWGTLGLFQGRASMALILLFWLALAWGLHGPGEAWPRALGSRCARSLAIPATFTLLALRGLFAPLRRLAARLSPRADGRAAPLVDEAGLRTLVDAGEEGGAIEATEKEMIVSIFELHDTVVGEIMVPRPDMVAIPVTASLSEALHVILQAGYSRIPVYEGTIDHIVGVLYAKDLLRLLRDGIREVSLRELLRPPYFVPEGKRIVDLLREMQQRRVHMAIVVDEYGGVAGLVTIEDILEEIVGEIQDEFDRSEEPLVLPLDERTYLFDGRVDLEEAERVLGVPLPSEGADTLAGYVYERLGRIPAAGEVFTDQGLEFRVEEVLGRRIRKLRVRRLETAVEG</sequence>
<protein>
    <submittedName>
        <fullName evidence="12">Hemolysin, contains CBS domains</fullName>
    </submittedName>
</protein>
<dbReference type="AlphaFoldDB" id="A0A212R2X2"/>
<dbReference type="Pfam" id="PF03471">
    <property type="entry name" value="CorC_HlyC"/>
    <property type="match status" value="1"/>
</dbReference>
<dbReference type="InParanoid" id="A0A212R2X2"/>